<protein>
    <submittedName>
        <fullName evidence="1">Uncharacterized protein</fullName>
    </submittedName>
</protein>
<dbReference type="EMBL" id="KY684108">
    <property type="protein sequence ID" value="ARF11494.1"/>
    <property type="molecule type" value="Genomic_DNA"/>
</dbReference>
<accession>A0A1V0SIM5</accession>
<gene>
    <name evidence="1" type="ORF">Klosneuvirus_1_351</name>
</gene>
<sequence length="327" mass="38834">MYVSKTSGSIHYGEMEKEALNQHNLVSNVNPDDLIEIDEEIQILVENDNEEYIMVMKPPRAVDEAPTYMKVKKQQINSDQEKKKWNPNILAMIDSQSYHTDKISFSSSQFQTTMMLTPFYQYSLKIQEPLHIQTKFFDLEKNSIMYKEFKKFHDDNRGFIMKIAPELFDFTTLNMLLDYDRQVKKFINNQNIKCIEKLIYNKEIKKHELEFQNDPIPQLDYGPIKFKLSKKLSKVMNYNISKKYPKVEEFNGTKNKLSDFFDIFDRILSDKKQVRFVFSPMTWIRDNKYGSHIMIHNMEIKFKDAKISSVLDTESKTMHEEITSITI</sequence>
<evidence type="ECO:0000313" key="1">
    <source>
        <dbReference type="EMBL" id="ARF11494.1"/>
    </source>
</evidence>
<name>A0A1V0SIM5_9VIRU</name>
<proteinExistence type="predicted"/>
<reference evidence="1" key="1">
    <citation type="journal article" date="2017" name="Science">
        <title>Giant viruses with an expanded complement of translation system components.</title>
        <authorList>
            <person name="Schulz F."/>
            <person name="Yutin N."/>
            <person name="Ivanova N.N."/>
            <person name="Ortega D.R."/>
            <person name="Lee T.K."/>
            <person name="Vierheilig J."/>
            <person name="Daims H."/>
            <person name="Horn M."/>
            <person name="Wagner M."/>
            <person name="Jensen G.J."/>
            <person name="Kyrpides N.C."/>
            <person name="Koonin E.V."/>
            <person name="Woyke T."/>
        </authorList>
    </citation>
    <scope>NUCLEOTIDE SEQUENCE</scope>
    <source>
        <strain evidence="1">KNV1</strain>
    </source>
</reference>
<organism evidence="1">
    <name type="scientific">Klosneuvirus KNV1</name>
    <dbReference type="NCBI Taxonomy" id="1977640"/>
    <lineage>
        <taxon>Viruses</taxon>
        <taxon>Varidnaviria</taxon>
        <taxon>Bamfordvirae</taxon>
        <taxon>Nucleocytoviricota</taxon>
        <taxon>Megaviricetes</taxon>
        <taxon>Imitervirales</taxon>
        <taxon>Mimiviridae</taxon>
        <taxon>Klosneuvirinae</taxon>
        <taxon>Klosneuvirus</taxon>
    </lineage>
</organism>